<dbReference type="InterPro" id="IPR001647">
    <property type="entry name" value="HTH_TetR"/>
</dbReference>
<name>A0ABP3T8I3_9SPHN</name>
<accession>A0ABP3T8I3</accession>
<dbReference type="Gene3D" id="1.10.357.10">
    <property type="entry name" value="Tetracycline Repressor, domain 2"/>
    <property type="match status" value="1"/>
</dbReference>
<dbReference type="InterPro" id="IPR049484">
    <property type="entry name" value="Rv0078-like_C"/>
</dbReference>
<keyword evidence="1" id="KW-0805">Transcription regulation</keyword>
<protein>
    <submittedName>
        <fullName evidence="6">TetR/AcrR family transcriptional regulator</fullName>
    </submittedName>
</protein>
<dbReference type="PANTHER" id="PTHR47506">
    <property type="entry name" value="TRANSCRIPTIONAL REGULATORY PROTEIN"/>
    <property type="match status" value="1"/>
</dbReference>
<evidence type="ECO:0000256" key="1">
    <source>
        <dbReference type="ARBA" id="ARBA00023015"/>
    </source>
</evidence>
<evidence type="ECO:0000256" key="3">
    <source>
        <dbReference type="ARBA" id="ARBA00023163"/>
    </source>
</evidence>
<feature type="DNA-binding region" description="H-T-H motif" evidence="4">
    <location>
        <begin position="32"/>
        <end position="51"/>
    </location>
</feature>
<dbReference type="Pfam" id="PF21351">
    <property type="entry name" value="TetR_C_41"/>
    <property type="match status" value="1"/>
</dbReference>
<keyword evidence="3" id="KW-0804">Transcription</keyword>
<dbReference type="EMBL" id="BAAAES010000011">
    <property type="protein sequence ID" value="GAA0675438.1"/>
    <property type="molecule type" value="Genomic_DNA"/>
</dbReference>
<dbReference type="Proteomes" id="UP001500238">
    <property type="component" value="Unassembled WGS sequence"/>
</dbReference>
<organism evidence="6 7">
    <name type="scientific">Sphingomonas insulae</name>
    <dbReference type="NCBI Taxonomy" id="424800"/>
    <lineage>
        <taxon>Bacteria</taxon>
        <taxon>Pseudomonadati</taxon>
        <taxon>Pseudomonadota</taxon>
        <taxon>Alphaproteobacteria</taxon>
        <taxon>Sphingomonadales</taxon>
        <taxon>Sphingomonadaceae</taxon>
        <taxon>Sphingomonas</taxon>
    </lineage>
</organism>
<evidence type="ECO:0000313" key="6">
    <source>
        <dbReference type="EMBL" id="GAA0675438.1"/>
    </source>
</evidence>
<proteinExistence type="predicted"/>
<gene>
    <name evidence="6" type="ORF">GCM10009102_29620</name>
</gene>
<evidence type="ECO:0000313" key="7">
    <source>
        <dbReference type="Proteomes" id="UP001500238"/>
    </source>
</evidence>
<keyword evidence="7" id="KW-1185">Reference proteome</keyword>
<sequence>MRRRVETMQENRTKLISAARKAFAASGFAGASMDHLTAEVGLTRGALYHSFGDKTGLLAAVVAQIDSEMAERARRAGSSAATDWQRLIAEGEAYIEMALDPEVRRIVLLDGPAFLGDPATWPSQNACLEVTKQAIAKLIADEVMQLVDVEAASRLLSGAAFNAALWVSASEDPEEALPQAIAAFRLMAEGYLKVR</sequence>
<dbReference type="RefSeq" id="WP_243848470.1">
    <property type="nucleotide sequence ID" value="NZ_BAAAES010000011.1"/>
</dbReference>
<keyword evidence="2 4" id="KW-0238">DNA-binding</keyword>
<evidence type="ECO:0000256" key="2">
    <source>
        <dbReference type="ARBA" id="ARBA00023125"/>
    </source>
</evidence>
<evidence type="ECO:0000256" key="4">
    <source>
        <dbReference type="PROSITE-ProRule" id="PRU00335"/>
    </source>
</evidence>
<dbReference type="InterPro" id="IPR009057">
    <property type="entry name" value="Homeodomain-like_sf"/>
</dbReference>
<dbReference type="Pfam" id="PF00440">
    <property type="entry name" value="TetR_N"/>
    <property type="match status" value="1"/>
</dbReference>
<dbReference type="SUPFAM" id="SSF46689">
    <property type="entry name" value="Homeodomain-like"/>
    <property type="match status" value="1"/>
</dbReference>
<dbReference type="PRINTS" id="PR00455">
    <property type="entry name" value="HTHTETR"/>
</dbReference>
<dbReference type="PROSITE" id="PS50977">
    <property type="entry name" value="HTH_TETR_2"/>
    <property type="match status" value="1"/>
</dbReference>
<feature type="domain" description="HTH tetR-type" evidence="5">
    <location>
        <begin position="9"/>
        <end position="69"/>
    </location>
</feature>
<reference evidence="7" key="1">
    <citation type="journal article" date="2019" name="Int. J. Syst. Evol. Microbiol.">
        <title>The Global Catalogue of Microorganisms (GCM) 10K type strain sequencing project: providing services to taxonomists for standard genome sequencing and annotation.</title>
        <authorList>
            <consortium name="The Broad Institute Genomics Platform"/>
            <consortium name="The Broad Institute Genome Sequencing Center for Infectious Disease"/>
            <person name="Wu L."/>
            <person name="Ma J."/>
        </authorList>
    </citation>
    <scope>NUCLEOTIDE SEQUENCE [LARGE SCALE GENOMIC DNA]</scope>
    <source>
        <strain evidence="7">JCM 14603</strain>
    </source>
</reference>
<comment type="caution">
    <text evidence="6">The sequence shown here is derived from an EMBL/GenBank/DDBJ whole genome shotgun (WGS) entry which is preliminary data.</text>
</comment>
<evidence type="ECO:0000259" key="5">
    <source>
        <dbReference type="PROSITE" id="PS50977"/>
    </source>
</evidence>
<dbReference type="PANTHER" id="PTHR47506:SF1">
    <property type="entry name" value="HTH-TYPE TRANSCRIPTIONAL REGULATOR YJDC"/>
    <property type="match status" value="1"/>
</dbReference>